<sequence length="403" mass="46051">MLFDRGKQVVFISSCPEPWGGSEELWASAAQILAEKGQKVKAYKTLVVDRHSRILKLQSSGIPVVDIYRLNFSRQLRYLNRIIPGRWQFLPLDPIDIILAHQLKQLQPDLVVISQGENFDGLRFANICFRQKLPYIIVCQKAVDYYWPHDEIRPVMQEVFRSAKRCFFVAGHNLSLTEAQIGEKLNNAEIVRNPFCVSRSNLLPWCDINDGFYLACVGRLFIYDKGQDILLKVLAQEKWKQRKLYVNFFGQGIHREALIGMAKYLNITNVSFPGFIEDITEVWHHHHALILPSRCEGLPLALVEAMMCGRLGIVTDVGGIPEIIEDNVTGFLAAGANFHALDEAMERAWSQRYEWEKIGQKAARSIRSIIKSDPSEYFATRLMEIISEIETGSLRSQSGQLIR</sequence>
<proteinExistence type="predicted"/>
<dbReference type="PANTHER" id="PTHR12526">
    <property type="entry name" value="GLYCOSYLTRANSFERASE"/>
    <property type="match status" value="1"/>
</dbReference>
<feature type="domain" description="Glycosyl transferase family 1" evidence="1">
    <location>
        <begin position="211"/>
        <end position="362"/>
    </location>
</feature>
<gene>
    <name evidence="2" type="ORF">H6G03_34320</name>
</gene>
<evidence type="ECO:0000259" key="1">
    <source>
        <dbReference type="Pfam" id="PF00534"/>
    </source>
</evidence>
<evidence type="ECO:0000313" key="3">
    <source>
        <dbReference type="Proteomes" id="UP000641646"/>
    </source>
</evidence>
<dbReference type="EMBL" id="JACJPW010000163">
    <property type="protein sequence ID" value="MBD2186079.1"/>
    <property type="molecule type" value="Genomic_DNA"/>
</dbReference>
<accession>A0A926VLT1</accession>
<dbReference type="CDD" id="cd03801">
    <property type="entry name" value="GT4_PimA-like"/>
    <property type="match status" value="1"/>
</dbReference>
<dbReference type="PANTHER" id="PTHR12526:SF638">
    <property type="entry name" value="SPORE COAT PROTEIN SA"/>
    <property type="match status" value="1"/>
</dbReference>
<organism evidence="2 3">
    <name type="scientific">Aerosakkonema funiforme FACHB-1375</name>
    <dbReference type="NCBI Taxonomy" id="2949571"/>
    <lineage>
        <taxon>Bacteria</taxon>
        <taxon>Bacillati</taxon>
        <taxon>Cyanobacteriota</taxon>
        <taxon>Cyanophyceae</taxon>
        <taxon>Oscillatoriophycideae</taxon>
        <taxon>Aerosakkonematales</taxon>
        <taxon>Aerosakkonemataceae</taxon>
        <taxon>Aerosakkonema</taxon>
    </lineage>
</organism>
<evidence type="ECO:0000313" key="2">
    <source>
        <dbReference type="EMBL" id="MBD2186079.1"/>
    </source>
</evidence>
<dbReference type="AlphaFoldDB" id="A0A926VLT1"/>
<dbReference type="RefSeq" id="WP_190475040.1">
    <property type="nucleotide sequence ID" value="NZ_JACJPW010000163.1"/>
</dbReference>
<dbReference type="InterPro" id="IPR001296">
    <property type="entry name" value="Glyco_trans_1"/>
</dbReference>
<dbReference type="GO" id="GO:0016757">
    <property type="term" value="F:glycosyltransferase activity"/>
    <property type="evidence" value="ECO:0007669"/>
    <property type="project" value="InterPro"/>
</dbReference>
<keyword evidence="3" id="KW-1185">Reference proteome</keyword>
<dbReference type="Proteomes" id="UP000641646">
    <property type="component" value="Unassembled WGS sequence"/>
</dbReference>
<reference evidence="2" key="1">
    <citation type="journal article" date="2015" name="ISME J.">
        <title>Draft Genome Sequence of Streptomyces incarnatus NRRL8089, which Produces the Nucleoside Antibiotic Sinefungin.</title>
        <authorList>
            <person name="Oshima K."/>
            <person name="Hattori M."/>
            <person name="Shimizu H."/>
            <person name="Fukuda K."/>
            <person name="Nemoto M."/>
            <person name="Inagaki K."/>
            <person name="Tamura T."/>
        </authorList>
    </citation>
    <scope>NUCLEOTIDE SEQUENCE</scope>
    <source>
        <strain evidence="2">FACHB-1375</strain>
    </source>
</reference>
<name>A0A926VLT1_9CYAN</name>
<dbReference type="Gene3D" id="3.40.50.2000">
    <property type="entry name" value="Glycogen Phosphorylase B"/>
    <property type="match status" value="2"/>
</dbReference>
<dbReference type="SUPFAM" id="SSF53756">
    <property type="entry name" value="UDP-Glycosyltransferase/glycogen phosphorylase"/>
    <property type="match status" value="1"/>
</dbReference>
<protein>
    <submittedName>
        <fullName evidence="2">Glycosyltransferase family 4 protein</fullName>
    </submittedName>
</protein>
<reference evidence="2" key="2">
    <citation type="submission" date="2020-08" db="EMBL/GenBank/DDBJ databases">
        <authorList>
            <person name="Chen M."/>
            <person name="Teng W."/>
            <person name="Zhao L."/>
            <person name="Hu C."/>
            <person name="Zhou Y."/>
            <person name="Han B."/>
            <person name="Song L."/>
            <person name="Shu W."/>
        </authorList>
    </citation>
    <scope>NUCLEOTIDE SEQUENCE</scope>
    <source>
        <strain evidence="2">FACHB-1375</strain>
    </source>
</reference>
<comment type="caution">
    <text evidence="2">The sequence shown here is derived from an EMBL/GenBank/DDBJ whole genome shotgun (WGS) entry which is preliminary data.</text>
</comment>
<dbReference type="Pfam" id="PF00534">
    <property type="entry name" value="Glycos_transf_1"/>
    <property type="match status" value="1"/>
</dbReference>